<dbReference type="Gene3D" id="2.60.120.330">
    <property type="entry name" value="B-lactam Antibiotic, Isopenicillin N Synthase, Chain"/>
    <property type="match status" value="1"/>
</dbReference>
<dbReference type="EMBL" id="AWUE01018422">
    <property type="protein sequence ID" value="OMO80536.1"/>
    <property type="molecule type" value="Genomic_DNA"/>
</dbReference>
<proteinExistence type="predicted"/>
<name>A0A1R3ID52_9ROSI</name>
<dbReference type="SUPFAM" id="SSF51197">
    <property type="entry name" value="Clavaminate synthase-like"/>
    <property type="match status" value="1"/>
</dbReference>
<dbReference type="AlphaFoldDB" id="A0A1R3ID52"/>
<reference evidence="3" key="1">
    <citation type="submission" date="2013-09" db="EMBL/GenBank/DDBJ databases">
        <title>Corchorus olitorius genome sequencing.</title>
        <authorList>
            <person name="Alam M."/>
            <person name="Haque M.S."/>
            <person name="Islam M.S."/>
            <person name="Emdad E.M."/>
            <person name="Islam M.M."/>
            <person name="Ahmed B."/>
            <person name="Halim A."/>
            <person name="Hossen Q.M.M."/>
            <person name="Hossain M.Z."/>
            <person name="Ahmed R."/>
            <person name="Khan M.M."/>
            <person name="Islam R."/>
            <person name="Rashid M.M."/>
            <person name="Khan S.A."/>
            <person name="Rahman M.S."/>
            <person name="Alam M."/>
            <person name="Yahiya A.S."/>
            <person name="Khan M.S."/>
            <person name="Azam M.S."/>
            <person name="Haque T."/>
            <person name="Lashkar M.Z.H."/>
            <person name="Akhand A.I."/>
            <person name="Morshed G."/>
            <person name="Roy S."/>
            <person name="Uddin K.S."/>
            <person name="Rabeya T."/>
            <person name="Hossain A.S."/>
            <person name="Chowdhury A."/>
            <person name="Snigdha A.R."/>
            <person name="Mortoza M.S."/>
            <person name="Matin S.A."/>
            <person name="Hoque S.M.E."/>
            <person name="Islam M.K."/>
            <person name="Roy D.K."/>
            <person name="Haider R."/>
            <person name="Moosa M.M."/>
            <person name="Elias S.M."/>
            <person name="Hasan A.M."/>
            <person name="Jahan S."/>
            <person name="Shafiuddin M."/>
            <person name="Mahmood N."/>
            <person name="Shommy N.S."/>
        </authorList>
    </citation>
    <scope>NUCLEOTIDE SEQUENCE [LARGE SCALE GENOMIC DNA]</scope>
    <source>
        <strain evidence="3">cv. O-4</strain>
    </source>
</reference>
<feature type="non-terminal residue" evidence="2">
    <location>
        <position position="60"/>
    </location>
</feature>
<accession>A0A1R3ID52</accession>
<organism evidence="2 3">
    <name type="scientific">Corchorus olitorius</name>
    <dbReference type="NCBI Taxonomy" id="93759"/>
    <lineage>
        <taxon>Eukaryota</taxon>
        <taxon>Viridiplantae</taxon>
        <taxon>Streptophyta</taxon>
        <taxon>Embryophyta</taxon>
        <taxon>Tracheophyta</taxon>
        <taxon>Spermatophyta</taxon>
        <taxon>Magnoliopsida</taxon>
        <taxon>eudicotyledons</taxon>
        <taxon>Gunneridae</taxon>
        <taxon>Pentapetalae</taxon>
        <taxon>rosids</taxon>
        <taxon>malvids</taxon>
        <taxon>Malvales</taxon>
        <taxon>Malvaceae</taxon>
        <taxon>Grewioideae</taxon>
        <taxon>Apeibeae</taxon>
        <taxon>Corchorus</taxon>
    </lineage>
</organism>
<dbReference type="InterPro" id="IPR027443">
    <property type="entry name" value="IPNS-like_sf"/>
</dbReference>
<feature type="region of interest" description="Disordered" evidence="1">
    <location>
        <begin position="36"/>
        <end position="60"/>
    </location>
</feature>
<comment type="caution">
    <text evidence="2">The sequence shown here is derived from an EMBL/GenBank/DDBJ whole genome shotgun (WGS) entry which is preliminary data.</text>
</comment>
<evidence type="ECO:0000256" key="1">
    <source>
        <dbReference type="SAM" id="MobiDB-lite"/>
    </source>
</evidence>
<keyword evidence="3" id="KW-1185">Reference proteome</keyword>
<feature type="region of interest" description="Disordered" evidence="1">
    <location>
        <begin position="1"/>
        <end position="20"/>
    </location>
</feature>
<sequence length="60" mass="6548">MKAWSNGRMKAGRHRVTMSGDKDRYSFGDVVLAPSTHSRFEPPGASTHNPRGGGLCTFAR</sequence>
<protein>
    <submittedName>
        <fullName evidence="2">Gibberellin 20 oxidase 1-like protein</fullName>
    </submittedName>
</protein>
<gene>
    <name evidence="2" type="ORF">COLO4_24041</name>
</gene>
<evidence type="ECO:0000313" key="2">
    <source>
        <dbReference type="EMBL" id="OMO80536.1"/>
    </source>
</evidence>
<evidence type="ECO:0000313" key="3">
    <source>
        <dbReference type="Proteomes" id="UP000187203"/>
    </source>
</evidence>
<feature type="compositionally biased region" description="Gly residues" evidence="1">
    <location>
        <begin position="51"/>
        <end position="60"/>
    </location>
</feature>
<dbReference type="Proteomes" id="UP000187203">
    <property type="component" value="Unassembled WGS sequence"/>
</dbReference>